<dbReference type="OrthoDB" id="6387at2157"/>
<dbReference type="GeneID" id="13797894"/>
<dbReference type="KEGG" id="nga:Ngar_c16350"/>
<name>K0II08_NITGG</name>
<dbReference type="AlphaFoldDB" id="K0II08"/>
<dbReference type="BioCyc" id="CNIT1237085:G1324-1633-MONOMER"/>
<dbReference type="InParanoid" id="K0II08"/>
<sequence length="80" mass="9251">MTLLWRDSWLKPLSDFDVGADKCGYCKKAFRKIDFVTACDFCDKGIMHDACANKHILSAHKKQLEAKINLHKDKPLHDFQ</sequence>
<organism evidence="1 2">
    <name type="scientific">Nitrososphaera gargensis (strain Ga9.2)</name>
    <dbReference type="NCBI Taxonomy" id="1237085"/>
    <lineage>
        <taxon>Archaea</taxon>
        <taxon>Nitrososphaerota</taxon>
        <taxon>Nitrososphaeria</taxon>
        <taxon>Nitrososphaerales</taxon>
        <taxon>Nitrososphaeraceae</taxon>
        <taxon>Nitrososphaera</taxon>
    </lineage>
</organism>
<gene>
    <name evidence="1" type="ordered locus">Ngar_c16350</name>
</gene>
<dbReference type="EMBL" id="CP002408">
    <property type="protein sequence ID" value="AFU58568.1"/>
    <property type="molecule type" value="Genomic_DNA"/>
</dbReference>
<reference evidence="1 2" key="1">
    <citation type="journal article" date="2012" name="Environ. Microbiol.">
        <title>The genome of the ammonia-oxidizing Candidatus Nitrososphaera gargensis: insights into metabolic versatility and environmental adaptations.</title>
        <authorList>
            <person name="Spang A."/>
            <person name="Poehlein A."/>
            <person name="Offre P."/>
            <person name="Zumbragel S."/>
            <person name="Haider S."/>
            <person name="Rychlik N."/>
            <person name="Nowka B."/>
            <person name="Schmeisser C."/>
            <person name="Lebedeva E.V."/>
            <person name="Rattei T."/>
            <person name="Bohm C."/>
            <person name="Schmid M."/>
            <person name="Galushko A."/>
            <person name="Hatzenpichler R."/>
            <person name="Weinmaier T."/>
            <person name="Daniel R."/>
            <person name="Schleper C."/>
            <person name="Spieck E."/>
            <person name="Streit W."/>
            <person name="Wagner M."/>
        </authorList>
    </citation>
    <scope>NUCLEOTIDE SEQUENCE [LARGE SCALE GENOMIC DNA]</scope>
    <source>
        <strain evidence="2">Ga9.2</strain>
    </source>
</reference>
<evidence type="ECO:0000313" key="2">
    <source>
        <dbReference type="Proteomes" id="UP000008037"/>
    </source>
</evidence>
<dbReference type="HOGENOM" id="CLU_2581534_0_0_2"/>
<keyword evidence="2" id="KW-1185">Reference proteome</keyword>
<dbReference type="Proteomes" id="UP000008037">
    <property type="component" value="Chromosome"/>
</dbReference>
<proteinExistence type="predicted"/>
<protein>
    <submittedName>
        <fullName evidence="1">Zinc finger C2H2 domain-containing protein</fullName>
    </submittedName>
</protein>
<accession>K0II08</accession>
<dbReference type="STRING" id="1237085.Ngar_c16350"/>
<evidence type="ECO:0000313" key="1">
    <source>
        <dbReference type="EMBL" id="AFU58568.1"/>
    </source>
</evidence>
<dbReference type="RefSeq" id="WP_015019105.1">
    <property type="nucleotide sequence ID" value="NC_018719.1"/>
</dbReference>